<name>A0ABQ9FPP2_TEGGR</name>
<dbReference type="Proteomes" id="UP001217089">
    <property type="component" value="Unassembled WGS sequence"/>
</dbReference>
<keyword evidence="3" id="KW-1185">Reference proteome</keyword>
<sequence length="262" mass="29695">MTLDYLVFKTFFITIPYSVLINGKKLSKSSSEGCWRDPSPEQSPTLGHPRVRIRTSDPLGENFQVEDSCHKRTTGEQSIILSSLENRCSINQNSNKSATSLIQNVISESEIFEYKIFRGKFMNKYCLCYLLTVNKPITGYLAIAKATKTSVKENFGLVFSKCPSSIPLRSFAVIFNTVVAVTCIFRIILKELCSPDTEQEYSTSGCVPLSIPKFRNFVRDIGFRKSSETLITEKSNDTMITVNKLMYSLQVWNDANEEMKYS</sequence>
<reference evidence="2 3" key="1">
    <citation type="submission" date="2022-12" db="EMBL/GenBank/DDBJ databases">
        <title>Chromosome-level genome of Tegillarca granosa.</title>
        <authorList>
            <person name="Kim J."/>
        </authorList>
    </citation>
    <scope>NUCLEOTIDE SEQUENCE [LARGE SCALE GENOMIC DNA]</scope>
    <source>
        <strain evidence="2">Teg-2019</strain>
        <tissue evidence="2">Adductor muscle</tissue>
    </source>
</reference>
<organism evidence="2 3">
    <name type="scientific">Tegillarca granosa</name>
    <name type="common">Malaysian cockle</name>
    <name type="synonym">Anadara granosa</name>
    <dbReference type="NCBI Taxonomy" id="220873"/>
    <lineage>
        <taxon>Eukaryota</taxon>
        <taxon>Metazoa</taxon>
        <taxon>Spiralia</taxon>
        <taxon>Lophotrochozoa</taxon>
        <taxon>Mollusca</taxon>
        <taxon>Bivalvia</taxon>
        <taxon>Autobranchia</taxon>
        <taxon>Pteriomorphia</taxon>
        <taxon>Arcoida</taxon>
        <taxon>Arcoidea</taxon>
        <taxon>Arcidae</taxon>
        <taxon>Tegillarca</taxon>
    </lineage>
</organism>
<feature type="region of interest" description="Disordered" evidence="1">
    <location>
        <begin position="29"/>
        <end position="51"/>
    </location>
</feature>
<proteinExistence type="predicted"/>
<evidence type="ECO:0000313" key="2">
    <source>
        <dbReference type="EMBL" id="KAJ8319264.1"/>
    </source>
</evidence>
<comment type="caution">
    <text evidence="2">The sequence shown here is derived from an EMBL/GenBank/DDBJ whole genome shotgun (WGS) entry which is preliminary data.</text>
</comment>
<evidence type="ECO:0000313" key="3">
    <source>
        <dbReference type="Proteomes" id="UP001217089"/>
    </source>
</evidence>
<gene>
    <name evidence="2" type="ORF">KUTeg_004355</name>
</gene>
<protein>
    <submittedName>
        <fullName evidence="2">Uncharacterized protein</fullName>
    </submittedName>
</protein>
<accession>A0ABQ9FPP2</accession>
<evidence type="ECO:0000256" key="1">
    <source>
        <dbReference type="SAM" id="MobiDB-lite"/>
    </source>
</evidence>
<dbReference type="EMBL" id="JARBDR010000214">
    <property type="protein sequence ID" value="KAJ8319264.1"/>
    <property type="molecule type" value="Genomic_DNA"/>
</dbReference>